<evidence type="ECO:0000259" key="1">
    <source>
        <dbReference type="Pfam" id="PF16117"/>
    </source>
</evidence>
<proteinExistence type="predicted"/>
<dbReference type="HOGENOM" id="CLU_1597470_0_0_1"/>
<evidence type="ECO:0000313" key="2">
    <source>
        <dbReference type="EMBL" id="CCA21680.1"/>
    </source>
</evidence>
<dbReference type="InterPro" id="IPR032269">
    <property type="entry name" value="DUF4833"/>
</dbReference>
<protein>
    <submittedName>
        <fullName evidence="2">Uncharacterized protein AlNc14C130G6929</fullName>
    </submittedName>
</protein>
<reference evidence="2" key="1">
    <citation type="journal article" date="2011" name="PLoS Biol.">
        <title>Gene gain and loss during evolution of obligate parasitism in the white rust pathogen of Arabidopsis thaliana.</title>
        <authorList>
            <person name="Kemen E."/>
            <person name="Gardiner A."/>
            <person name="Schultz-Larsen T."/>
            <person name="Kemen A.C."/>
            <person name="Balmuth A.L."/>
            <person name="Robert-Seilaniantz A."/>
            <person name="Bailey K."/>
            <person name="Holub E."/>
            <person name="Studholme D.J."/>
            <person name="Maclean D."/>
            <person name="Jones J.D."/>
        </authorList>
    </citation>
    <scope>NUCLEOTIDE SEQUENCE</scope>
</reference>
<organism evidence="2">
    <name type="scientific">Albugo laibachii Nc14</name>
    <dbReference type="NCBI Taxonomy" id="890382"/>
    <lineage>
        <taxon>Eukaryota</taxon>
        <taxon>Sar</taxon>
        <taxon>Stramenopiles</taxon>
        <taxon>Oomycota</taxon>
        <taxon>Peronosporomycetes</taxon>
        <taxon>Albuginales</taxon>
        <taxon>Albuginaceae</taxon>
        <taxon>Albugo</taxon>
    </lineage>
</organism>
<dbReference type="Pfam" id="PF16117">
    <property type="entry name" value="DUF4833"/>
    <property type="match status" value="1"/>
</dbReference>
<dbReference type="AlphaFoldDB" id="F0WK77"/>
<name>F0WK77_9STRA</name>
<sequence>MATDFSKPENNPFTYIRDKHEKHAAFVIHRNKNANVVVYALRLKEEGAIVEEDALNVYWVMFEKAGHPKENLNMIERNTGYGATCTKREGTEGEYEIVVTSIKDTRIILKLEDGKAVARGTFNGVDDCTLERVFVSSKSVMGLPKVQYVEFFGTAPDGSPFTERKTA</sequence>
<accession>F0WK77</accession>
<reference evidence="2" key="2">
    <citation type="submission" date="2011-02" db="EMBL/GenBank/DDBJ databases">
        <authorList>
            <person name="MacLean D."/>
        </authorList>
    </citation>
    <scope>NUCLEOTIDE SEQUENCE</scope>
</reference>
<feature type="domain" description="DUF4833" evidence="1">
    <location>
        <begin position="26"/>
        <end position="164"/>
    </location>
</feature>
<gene>
    <name evidence="2" type="primary">AlNc14C130G6929</name>
    <name evidence="2" type="ORF">ALNC14_078230</name>
</gene>
<dbReference type="EMBL" id="FR824175">
    <property type="protein sequence ID" value="CCA21680.1"/>
    <property type="molecule type" value="Genomic_DNA"/>
</dbReference>